<keyword evidence="3" id="KW-0597">Phosphoprotein</keyword>
<organism evidence="9 10">
    <name type="scientific">Pseudohoeflea coraliihabitans</name>
    <dbReference type="NCBI Taxonomy" id="2860393"/>
    <lineage>
        <taxon>Bacteria</taxon>
        <taxon>Pseudomonadati</taxon>
        <taxon>Pseudomonadota</taxon>
        <taxon>Alphaproteobacteria</taxon>
        <taxon>Hyphomicrobiales</taxon>
        <taxon>Rhizobiaceae</taxon>
        <taxon>Pseudohoeflea</taxon>
    </lineage>
</organism>
<accession>A0ABS6WMS7</accession>
<dbReference type="InterPro" id="IPR011102">
    <property type="entry name" value="Sig_transdc_His_kinase_HWE"/>
</dbReference>
<reference evidence="9" key="1">
    <citation type="submission" date="2021-07" db="EMBL/GenBank/DDBJ databases">
        <title>Pseudohoeflea marina sp. nov. a polyhydroxyalcanoate-producing bacterium.</title>
        <authorList>
            <person name="Zheng W."/>
            <person name="Yu S."/>
            <person name="Huang Y."/>
        </authorList>
    </citation>
    <scope>NUCLEOTIDE SEQUENCE</scope>
    <source>
        <strain evidence="9">DP4N28-3</strain>
    </source>
</reference>
<sequence length="313" mass="34649">MALNNAQVGVVVKAEDGSYLYASGLPEYFPSIDLSEASDESLFADDWLKLMQEGQRQVLATGKRSVVELVRTTNSQYCACECTIERYEADGLAPAILITFVDLTPERKREDALKALLREVSHRSKNLLAIVQSIAAQTARTSEGLDFFLTKFRGRLAALSSAQDLVTESNWRGAQFKSLAQHQFMRYIEKGDRRVSITGEDVLLSPNGATHVGLALHELITNSVAFGALSNKAGTLALDCKRLEDGRYVISWEERTGLAKTPLAKEETDVASRKQFGSTVLERVVPSALEGDADYDIEPHFVSYQLEFRVADY</sequence>
<dbReference type="Proteomes" id="UP001430804">
    <property type="component" value="Unassembled WGS sequence"/>
</dbReference>
<keyword evidence="6 9" id="KW-0418">Kinase</keyword>
<evidence type="ECO:0000313" key="10">
    <source>
        <dbReference type="Proteomes" id="UP001430804"/>
    </source>
</evidence>
<protein>
    <recommendedName>
        <fullName evidence="2">histidine kinase</fullName>
        <ecNumber evidence="2">2.7.13.3</ecNumber>
    </recommendedName>
</protein>
<proteinExistence type="predicted"/>
<name>A0ABS6WMS7_9HYPH</name>
<comment type="catalytic activity">
    <reaction evidence="1">
        <text>ATP + protein L-histidine = ADP + protein N-phospho-L-histidine.</text>
        <dbReference type="EC" id="2.7.13.3"/>
    </reaction>
</comment>
<evidence type="ECO:0000256" key="7">
    <source>
        <dbReference type="ARBA" id="ARBA00022840"/>
    </source>
</evidence>
<evidence type="ECO:0000256" key="3">
    <source>
        <dbReference type="ARBA" id="ARBA00022553"/>
    </source>
</evidence>
<dbReference type="EMBL" id="JAHWQX010000002">
    <property type="protein sequence ID" value="MBW3097282.1"/>
    <property type="molecule type" value="Genomic_DNA"/>
</dbReference>
<dbReference type="RefSeq" id="WP_219201209.1">
    <property type="nucleotide sequence ID" value="NZ_JAHWQX010000002.1"/>
</dbReference>
<dbReference type="EC" id="2.7.13.3" evidence="2"/>
<evidence type="ECO:0000256" key="2">
    <source>
        <dbReference type="ARBA" id="ARBA00012438"/>
    </source>
</evidence>
<evidence type="ECO:0000259" key="8">
    <source>
        <dbReference type="SMART" id="SM00911"/>
    </source>
</evidence>
<gene>
    <name evidence="9" type="ORF">KY465_08315</name>
</gene>
<evidence type="ECO:0000256" key="6">
    <source>
        <dbReference type="ARBA" id="ARBA00022777"/>
    </source>
</evidence>
<keyword evidence="7" id="KW-0067">ATP-binding</keyword>
<comment type="caution">
    <text evidence="9">The sequence shown here is derived from an EMBL/GenBank/DDBJ whole genome shotgun (WGS) entry which is preliminary data.</text>
</comment>
<keyword evidence="10" id="KW-1185">Reference proteome</keyword>
<dbReference type="PANTHER" id="PTHR41523:SF7">
    <property type="entry name" value="HISTIDINE KINASE"/>
    <property type="match status" value="1"/>
</dbReference>
<evidence type="ECO:0000313" key="9">
    <source>
        <dbReference type="EMBL" id="MBW3097282.1"/>
    </source>
</evidence>
<evidence type="ECO:0000256" key="5">
    <source>
        <dbReference type="ARBA" id="ARBA00022741"/>
    </source>
</evidence>
<dbReference type="PANTHER" id="PTHR41523">
    <property type="entry name" value="TWO-COMPONENT SYSTEM SENSOR PROTEIN"/>
    <property type="match status" value="1"/>
</dbReference>
<keyword evidence="4" id="KW-0808">Transferase</keyword>
<dbReference type="SMART" id="SM00911">
    <property type="entry name" value="HWE_HK"/>
    <property type="match status" value="1"/>
</dbReference>
<dbReference type="Pfam" id="PF07536">
    <property type="entry name" value="HWE_HK"/>
    <property type="match status" value="1"/>
</dbReference>
<keyword evidence="5" id="KW-0547">Nucleotide-binding</keyword>
<dbReference type="GO" id="GO:0016301">
    <property type="term" value="F:kinase activity"/>
    <property type="evidence" value="ECO:0007669"/>
    <property type="project" value="UniProtKB-KW"/>
</dbReference>
<evidence type="ECO:0000256" key="4">
    <source>
        <dbReference type="ARBA" id="ARBA00022679"/>
    </source>
</evidence>
<evidence type="ECO:0000256" key="1">
    <source>
        <dbReference type="ARBA" id="ARBA00000085"/>
    </source>
</evidence>
<feature type="domain" description="Signal transduction histidine kinase HWE region" evidence="8">
    <location>
        <begin position="119"/>
        <end position="201"/>
    </location>
</feature>